<dbReference type="KEGG" id="ovi:T265_11605"/>
<feature type="transmembrane region" description="Helical" evidence="1">
    <location>
        <begin position="26"/>
        <end position="47"/>
    </location>
</feature>
<gene>
    <name evidence="2" type="ORF">T265_11605</name>
</gene>
<dbReference type="Proteomes" id="UP000054324">
    <property type="component" value="Unassembled WGS sequence"/>
</dbReference>
<dbReference type="EMBL" id="KL597154">
    <property type="protein sequence ID" value="KER19690.1"/>
    <property type="molecule type" value="Genomic_DNA"/>
</dbReference>
<dbReference type="CTD" id="20325773"/>
<reference evidence="2 3" key="1">
    <citation type="submission" date="2013-11" db="EMBL/GenBank/DDBJ databases">
        <title>Opisthorchis viverrini - life in the bile duct.</title>
        <authorList>
            <person name="Young N.D."/>
            <person name="Nagarajan N."/>
            <person name="Lin S.J."/>
            <person name="Korhonen P.K."/>
            <person name="Jex A.R."/>
            <person name="Hall R.S."/>
            <person name="Safavi-Hemami H."/>
            <person name="Kaewkong W."/>
            <person name="Bertrand D."/>
            <person name="Gao S."/>
            <person name="Seet Q."/>
            <person name="Wongkham S."/>
            <person name="Teh B.T."/>
            <person name="Wongkham C."/>
            <person name="Intapan P.M."/>
            <person name="Maleewong W."/>
            <person name="Yang X."/>
            <person name="Hu M."/>
            <person name="Wang Z."/>
            <person name="Hofmann A."/>
            <person name="Sternberg P.W."/>
            <person name="Tan P."/>
            <person name="Wang J."/>
            <person name="Gasser R.B."/>
        </authorList>
    </citation>
    <scope>NUCLEOTIDE SEQUENCE [LARGE SCALE GENOMIC DNA]</scope>
</reference>
<evidence type="ECO:0000256" key="1">
    <source>
        <dbReference type="SAM" id="Phobius"/>
    </source>
</evidence>
<keyword evidence="3" id="KW-1185">Reference proteome</keyword>
<keyword evidence="1" id="KW-0472">Membrane</keyword>
<dbReference type="RefSeq" id="XP_009176563.1">
    <property type="nucleotide sequence ID" value="XM_009178299.1"/>
</dbReference>
<name>A0A074Z8Z2_OPIVI</name>
<proteinExistence type="predicted"/>
<evidence type="ECO:0000313" key="2">
    <source>
        <dbReference type="EMBL" id="KER19690.1"/>
    </source>
</evidence>
<sequence length="192" mass="22146">MTETFFVTSSSNQLSIQNENAHPQDILGLFFSSKYQIIILAGLYLFMIRYTHLQITRDSTEYLVYNILQLNVLHAGRPMFHLARYSRYRSIFSWRKLLTRLLKTLRRPTTITLDLQMSIFLENSRILGSGSLTFPTEAIQAIKGDRGLSTPRKRDYSTVIIIIIDSMTSVFNTDASLPYNHDLFGSPIIKKE</sequence>
<accession>A0A074Z8Z2</accession>
<dbReference type="GeneID" id="20325773"/>
<protein>
    <submittedName>
        <fullName evidence="2">Uncharacterized protein</fullName>
    </submittedName>
</protein>
<evidence type="ECO:0000313" key="3">
    <source>
        <dbReference type="Proteomes" id="UP000054324"/>
    </source>
</evidence>
<keyword evidence="1" id="KW-1133">Transmembrane helix</keyword>
<dbReference type="AlphaFoldDB" id="A0A074Z8Z2"/>
<organism evidence="2 3">
    <name type="scientific">Opisthorchis viverrini</name>
    <name type="common">Southeast Asian liver fluke</name>
    <dbReference type="NCBI Taxonomy" id="6198"/>
    <lineage>
        <taxon>Eukaryota</taxon>
        <taxon>Metazoa</taxon>
        <taxon>Spiralia</taxon>
        <taxon>Lophotrochozoa</taxon>
        <taxon>Platyhelminthes</taxon>
        <taxon>Trematoda</taxon>
        <taxon>Digenea</taxon>
        <taxon>Opisthorchiida</taxon>
        <taxon>Opisthorchiata</taxon>
        <taxon>Opisthorchiidae</taxon>
        <taxon>Opisthorchis</taxon>
    </lineage>
</organism>
<keyword evidence="1" id="KW-0812">Transmembrane</keyword>